<feature type="domain" description="Ribosomal protein L9" evidence="8">
    <location>
        <begin position="13"/>
        <end position="40"/>
    </location>
</feature>
<evidence type="ECO:0000256" key="1">
    <source>
        <dbReference type="ARBA" id="ARBA00010605"/>
    </source>
</evidence>
<dbReference type="GO" id="GO:0003735">
    <property type="term" value="F:structural constituent of ribosome"/>
    <property type="evidence" value="ECO:0007669"/>
    <property type="project" value="InterPro"/>
</dbReference>
<organism evidence="9 10">
    <name type="scientific">Luteipulveratus halotolerans</name>
    <dbReference type="NCBI Taxonomy" id="1631356"/>
    <lineage>
        <taxon>Bacteria</taxon>
        <taxon>Bacillati</taxon>
        <taxon>Actinomycetota</taxon>
        <taxon>Actinomycetes</taxon>
        <taxon>Micrococcales</taxon>
        <taxon>Dermacoccaceae</taxon>
        <taxon>Luteipulveratus</taxon>
    </lineage>
</organism>
<dbReference type="GO" id="GO:0006412">
    <property type="term" value="P:translation"/>
    <property type="evidence" value="ECO:0007669"/>
    <property type="project" value="UniProtKB-UniRule"/>
</dbReference>
<evidence type="ECO:0000256" key="6">
    <source>
        <dbReference type="ARBA" id="ARBA00035292"/>
    </source>
</evidence>
<dbReference type="GO" id="GO:0019843">
    <property type="term" value="F:rRNA binding"/>
    <property type="evidence" value="ECO:0007669"/>
    <property type="project" value="UniProtKB-UniRule"/>
</dbReference>
<dbReference type="InterPro" id="IPR036791">
    <property type="entry name" value="Ribosomal_bL9_C_sf"/>
</dbReference>
<dbReference type="PATRIC" id="fig|1631356.3.peg.3762"/>
<sequence>MKVILTHEVSKLGTAGDVVDVKDGYARNFLLPRNLATPWTKGGQKQVEAISKARETRAVKTLEEAQSIKGNLEHAKVKVEARAGQSGRLFGAVTTAEIADAVKAAGAGDIDRRKVEIGQPIRSTGAYEVQVRLHPEVSATLKLDVVAAK</sequence>
<dbReference type="Proteomes" id="UP000037397">
    <property type="component" value="Unassembled WGS sequence"/>
</dbReference>
<evidence type="ECO:0000313" key="9">
    <source>
        <dbReference type="EMBL" id="KNX38731.1"/>
    </source>
</evidence>
<evidence type="ECO:0000256" key="7">
    <source>
        <dbReference type="HAMAP-Rule" id="MF_00503"/>
    </source>
</evidence>
<evidence type="ECO:0000259" key="8">
    <source>
        <dbReference type="PROSITE" id="PS00651"/>
    </source>
</evidence>
<dbReference type="Gene3D" id="3.10.430.100">
    <property type="entry name" value="Ribosomal protein L9, C-terminal domain"/>
    <property type="match status" value="1"/>
</dbReference>
<dbReference type="FunFam" id="3.40.5.10:FF:000003">
    <property type="entry name" value="50S ribosomal protein L9"/>
    <property type="match status" value="1"/>
</dbReference>
<keyword evidence="5 7" id="KW-0687">Ribonucleoprotein</keyword>
<dbReference type="InterPro" id="IPR000244">
    <property type="entry name" value="Ribosomal_bL9"/>
</dbReference>
<keyword evidence="4 7" id="KW-0689">Ribosomal protein</keyword>
<gene>
    <name evidence="7" type="primary">rplI</name>
    <name evidence="9" type="ORF">VV01_18835</name>
</gene>
<dbReference type="InterPro" id="IPR020069">
    <property type="entry name" value="Ribosomal_bL9_C"/>
</dbReference>
<dbReference type="STRING" id="1631356.VV01_18835"/>
<dbReference type="InterPro" id="IPR020070">
    <property type="entry name" value="Ribosomal_bL9_N"/>
</dbReference>
<dbReference type="AlphaFoldDB" id="A0A0L6CLQ5"/>
<dbReference type="Pfam" id="PF01281">
    <property type="entry name" value="Ribosomal_L9_N"/>
    <property type="match status" value="1"/>
</dbReference>
<proteinExistence type="inferred from homology"/>
<dbReference type="SUPFAM" id="SSF55653">
    <property type="entry name" value="Ribosomal protein L9 C-domain"/>
    <property type="match status" value="1"/>
</dbReference>
<keyword evidence="2 7" id="KW-0699">rRNA-binding</keyword>
<dbReference type="InterPro" id="IPR036935">
    <property type="entry name" value="Ribosomal_bL9_N_sf"/>
</dbReference>
<dbReference type="RefSeq" id="WP_050671227.1">
    <property type="nucleotide sequence ID" value="NZ_LAIR01000002.1"/>
</dbReference>
<dbReference type="HAMAP" id="MF_00503">
    <property type="entry name" value="Ribosomal_bL9"/>
    <property type="match status" value="1"/>
</dbReference>
<evidence type="ECO:0000256" key="5">
    <source>
        <dbReference type="ARBA" id="ARBA00023274"/>
    </source>
</evidence>
<keyword evidence="3 7" id="KW-0694">RNA-binding</keyword>
<name>A0A0L6CLQ5_9MICO</name>
<accession>A0A0L6CLQ5</accession>
<dbReference type="GO" id="GO:0005840">
    <property type="term" value="C:ribosome"/>
    <property type="evidence" value="ECO:0007669"/>
    <property type="project" value="UniProtKB-KW"/>
</dbReference>
<comment type="caution">
    <text evidence="9">The sequence shown here is derived from an EMBL/GenBank/DDBJ whole genome shotgun (WGS) entry which is preliminary data.</text>
</comment>
<dbReference type="SUPFAM" id="SSF55658">
    <property type="entry name" value="L9 N-domain-like"/>
    <property type="match status" value="1"/>
</dbReference>
<reference evidence="10" key="1">
    <citation type="submission" date="2015-03" db="EMBL/GenBank/DDBJ databases">
        <title>Luteipulveratus halotolerans sp. nov., a novel actinobacterium (Dermacoccaceae) from Sarawak, Malaysia.</title>
        <authorList>
            <person name="Juboi H."/>
            <person name="Basik A."/>
            <person name="Shamsul S.S."/>
            <person name="Arnold P."/>
            <person name="Schmitt E.K."/>
            <person name="Sanglier J.-J."/>
            <person name="Yeo T."/>
        </authorList>
    </citation>
    <scope>NUCLEOTIDE SEQUENCE [LARGE SCALE GENOMIC DNA]</scope>
    <source>
        <strain evidence="10">C296001</strain>
    </source>
</reference>
<comment type="function">
    <text evidence="7">Binds to the 23S rRNA.</text>
</comment>
<keyword evidence="10" id="KW-1185">Reference proteome</keyword>
<dbReference type="GO" id="GO:1990904">
    <property type="term" value="C:ribonucleoprotein complex"/>
    <property type="evidence" value="ECO:0007669"/>
    <property type="project" value="UniProtKB-KW"/>
</dbReference>
<evidence type="ECO:0000256" key="3">
    <source>
        <dbReference type="ARBA" id="ARBA00022884"/>
    </source>
</evidence>
<dbReference type="InterPro" id="IPR009027">
    <property type="entry name" value="Ribosomal_bL9/RNase_H1_N"/>
</dbReference>
<evidence type="ECO:0000256" key="4">
    <source>
        <dbReference type="ARBA" id="ARBA00022980"/>
    </source>
</evidence>
<comment type="similarity">
    <text evidence="1 7">Belongs to the bacterial ribosomal protein bL9 family.</text>
</comment>
<evidence type="ECO:0000313" key="10">
    <source>
        <dbReference type="Proteomes" id="UP000037397"/>
    </source>
</evidence>
<dbReference type="InterPro" id="IPR020594">
    <property type="entry name" value="Ribosomal_bL9_bac/chp"/>
</dbReference>
<dbReference type="Pfam" id="PF03948">
    <property type="entry name" value="Ribosomal_L9_C"/>
    <property type="match status" value="1"/>
</dbReference>
<dbReference type="OrthoDB" id="9788336at2"/>
<evidence type="ECO:0000256" key="2">
    <source>
        <dbReference type="ARBA" id="ARBA00022730"/>
    </source>
</evidence>
<dbReference type="EMBL" id="LAIR01000002">
    <property type="protein sequence ID" value="KNX38731.1"/>
    <property type="molecule type" value="Genomic_DNA"/>
</dbReference>
<protein>
    <recommendedName>
        <fullName evidence="6 7">Large ribosomal subunit protein bL9</fullName>
    </recommendedName>
</protein>
<dbReference type="NCBIfam" id="TIGR00158">
    <property type="entry name" value="L9"/>
    <property type="match status" value="1"/>
</dbReference>
<dbReference type="PANTHER" id="PTHR21368">
    <property type="entry name" value="50S RIBOSOMAL PROTEIN L9"/>
    <property type="match status" value="1"/>
</dbReference>
<dbReference type="PROSITE" id="PS00651">
    <property type="entry name" value="RIBOSOMAL_L9"/>
    <property type="match status" value="1"/>
</dbReference>
<dbReference type="Gene3D" id="3.40.5.10">
    <property type="entry name" value="Ribosomal protein L9, N-terminal domain"/>
    <property type="match status" value="1"/>
</dbReference>